<keyword evidence="3" id="KW-0249">Electron transport</keyword>
<dbReference type="PROSITE" id="PS51352">
    <property type="entry name" value="THIOREDOXIN_2"/>
    <property type="match status" value="1"/>
</dbReference>
<feature type="compositionally biased region" description="Basic and acidic residues" evidence="6">
    <location>
        <begin position="295"/>
        <end position="307"/>
    </location>
</feature>
<dbReference type="InterPro" id="IPR017937">
    <property type="entry name" value="Thioredoxin_CS"/>
</dbReference>
<feature type="domain" description="Thioredoxin" evidence="7">
    <location>
        <begin position="64"/>
        <end position="187"/>
    </location>
</feature>
<feature type="region of interest" description="Disordered" evidence="6">
    <location>
        <begin position="189"/>
        <end position="315"/>
    </location>
</feature>
<accession>A0A0D9W512</accession>
<evidence type="ECO:0000256" key="4">
    <source>
        <dbReference type="ARBA" id="ARBA00023157"/>
    </source>
</evidence>
<evidence type="ECO:0000256" key="1">
    <source>
        <dbReference type="ARBA" id="ARBA00022448"/>
    </source>
</evidence>
<dbReference type="InterPro" id="IPR036249">
    <property type="entry name" value="Thioredoxin-like_sf"/>
</dbReference>
<reference evidence="8 9" key="1">
    <citation type="submission" date="2012-08" db="EMBL/GenBank/DDBJ databases">
        <title>Oryza genome evolution.</title>
        <authorList>
            <person name="Wing R.A."/>
        </authorList>
    </citation>
    <scope>NUCLEOTIDE SEQUENCE</scope>
</reference>
<dbReference type="HOGENOM" id="CLU_753086_0_0_1"/>
<dbReference type="EnsemblPlants" id="LPERR04G09650.1">
    <property type="protein sequence ID" value="LPERR04G09650.1"/>
    <property type="gene ID" value="LPERR04G09650"/>
</dbReference>
<name>A0A0D9W512_9ORYZ</name>
<dbReference type="GO" id="GO:0015035">
    <property type="term" value="F:protein-disulfide reductase activity"/>
    <property type="evidence" value="ECO:0007669"/>
    <property type="project" value="InterPro"/>
</dbReference>
<dbReference type="CDD" id="cd02947">
    <property type="entry name" value="TRX_family"/>
    <property type="match status" value="1"/>
</dbReference>
<keyword evidence="1" id="KW-0813">Transport</keyword>
<dbReference type="eggNOG" id="KOG0910">
    <property type="taxonomic scope" value="Eukaryota"/>
</dbReference>
<dbReference type="FunFam" id="3.40.30.10:FF:000001">
    <property type="entry name" value="Thioredoxin"/>
    <property type="match status" value="1"/>
</dbReference>
<keyword evidence="4" id="KW-1015">Disulfide bond</keyword>
<dbReference type="Pfam" id="PF00085">
    <property type="entry name" value="Thioredoxin"/>
    <property type="match status" value="1"/>
</dbReference>
<reference evidence="8" key="3">
    <citation type="submission" date="2015-04" db="UniProtKB">
        <authorList>
            <consortium name="EnsemblPlants"/>
        </authorList>
    </citation>
    <scope>IDENTIFICATION</scope>
</reference>
<sequence length="368" mass="39416">MAAAAVCPAPPRSLYGGVVLAAASAASAAPGRWRAFPSSASATRRWPCRRRWAHRLPGAASWIRRPAAAAGAMTVSCAYSPGAETITACSWNEYVICSDVPVLIEFWASWCGPCRMVHRIIDEIAQEYAGRIKCYKLDTDDYPQVATSYSIERIPTVLLFKNGEKIHSITGTLPKAVYMRAIEKSISDTEADREHAHYRPQWAPKGGAPSTRGGEAARAPGTSEEAATMTSSAGGDGAEAGAMAAHREQPWEPSPAHHPMVGEGGARAGAAAAHPEQPREPSPACQPAMGGAPLPRDRPVPAQRRDAEPEDGPLARVMERARAIMAEAMEAASQEALKGWRVEARNLAGWEAELAQREERRAALLQTV</sequence>
<organism evidence="8 9">
    <name type="scientific">Leersia perrieri</name>
    <dbReference type="NCBI Taxonomy" id="77586"/>
    <lineage>
        <taxon>Eukaryota</taxon>
        <taxon>Viridiplantae</taxon>
        <taxon>Streptophyta</taxon>
        <taxon>Embryophyta</taxon>
        <taxon>Tracheophyta</taxon>
        <taxon>Spermatophyta</taxon>
        <taxon>Magnoliopsida</taxon>
        <taxon>Liliopsida</taxon>
        <taxon>Poales</taxon>
        <taxon>Poaceae</taxon>
        <taxon>BOP clade</taxon>
        <taxon>Oryzoideae</taxon>
        <taxon>Oryzeae</taxon>
        <taxon>Oryzinae</taxon>
        <taxon>Leersia</taxon>
    </lineage>
</organism>
<dbReference type="STRING" id="77586.A0A0D9W512"/>
<dbReference type="GO" id="GO:0005737">
    <property type="term" value="C:cytoplasm"/>
    <property type="evidence" value="ECO:0007669"/>
    <property type="project" value="TreeGrafter"/>
</dbReference>
<evidence type="ECO:0000256" key="3">
    <source>
        <dbReference type="ARBA" id="ARBA00022982"/>
    </source>
</evidence>
<evidence type="ECO:0000313" key="8">
    <source>
        <dbReference type="EnsemblPlants" id="LPERR04G09650.1"/>
    </source>
</evidence>
<dbReference type="PRINTS" id="PR00421">
    <property type="entry name" value="THIOREDOXIN"/>
</dbReference>
<dbReference type="InterPro" id="IPR013766">
    <property type="entry name" value="Thioredoxin_domain"/>
</dbReference>
<proteinExistence type="predicted"/>
<dbReference type="PANTHER" id="PTHR45663">
    <property type="entry name" value="GEO12009P1"/>
    <property type="match status" value="1"/>
</dbReference>
<keyword evidence="9" id="KW-1185">Reference proteome</keyword>
<evidence type="ECO:0000256" key="2">
    <source>
        <dbReference type="ARBA" id="ARBA00022946"/>
    </source>
</evidence>
<dbReference type="PANTHER" id="PTHR45663:SF21">
    <property type="entry name" value="THIOREDOXIN M3, CHLOROPLASTIC"/>
    <property type="match status" value="1"/>
</dbReference>
<evidence type="ECO:0000256" key="6">
    <source>
        <dbReference type="SAM" id="MobiDB-lite"/>
    </source>
</evidence>
<dbReference type="NCBIfam" id="TIGR01068">
    <property type="entry name" value="thioredoxin"/>
    <property type="match status" value="1"/>
</dbReference>
<keyword evidence="5" id="KW-0676">Redox-active center</keyword>
<evidence type="ECO:0000259" key="7">
    <source>
        <dbReference type="PROSITE" id="PS51352"/>
    </source>
</evidence>
<protein>
    <recommendedName>
        <fullName evidence="7">Thioredoxin domain-containing protein</fullName>
    </recommendedName>
</protein>
<dbReference type="AlphaFoldDB" id="A0A0D9W512"/>
<evidence type="ECO:0000256" key="5">
    <source>
        <dbReference type="ARBA" id="ARBA00023284"/>
    </source>
</evidence>
<dbReference type="SUPFAM" id="SSF52833">
    <property type="entry name" value="Thioredoxin-like"/>
    <property type="match status" value="1"/>
</dbReference>
<keyword evidence="2" id="KW-0809">Transit peptide</keyword>
<reference evidence="9" key="2">
    <citation type="submission" date="2013-12" db="EMBL/GenBank/DDBJ databases">
        <authorList>
            <person name="Yu Y."/>
            <person name="Lee S."/>
            <person name="de Baynast K."/>
            <person name="Wissotski M."/>
            <person name="Liu L."/>
            <person name="Talag J."/>
            <person name="Goicoechea J."/>
            <person name="Angelova A."/>
            <person name="Jetty R."/>
            <person name="Kudrna D."/>
            <person name="Golser W."/>
            <person name="Rivera L."/>
            <person name="Zhang J."/>
            <person name="Wing R."/>
        </authorList>
    </citation>
    <scope>NUCLEOTIDE SEQUENCE</scope>
</reference>
<dbReference type="PROSITE" id="PS00194">
    <property type="entry name" value="THIOREDOXIN_1"/>
    <property type="match status" value="1"/>
</dbReference>
<dbReference type="Gene3D" id="3.40.30.10">
    <property type="entry name" value="Glutaredoxin"/>
    <property type="match status" value="1"/>
</dbReference>
<dbReference type="Gramene" id="LPERR04G09650.1">
    <property type="protein sequence ID" value="LPERR04G09650.1"/>
    <property type="gene ID" value="LPERR04G09650"/>
</dbReference>
<dbReference type="Proteomes" id="UP000032180">
    <property type="component" value="Chromosome 4"/>
</dbReference>
<evidence type="ECO:0000313" key="9">
    <source>
        <dbReference type="Proteomes" id="UP000032180"/>
    </source>
</evidence>
<dbReference type="InterPro" id="IPR005746">
    <property type="entry name" value="Thioredoxin"/>
</dbReference>